<dbReference type="Proteomes" id="UP001204953">
    <property type="component" value="Unassembled WGS sequence"/>
</dbReference>
<evidence type="ECO:0000313" key="1">
    <source>
        <dbReference type="EMBL" id="MCP2726921.1"/>
    </source>
</evidence>
<proteinExistence type="predicted"/>
<protein>
    <submittedName>
        <fullName evidence="1">Uncharacterized protein</fullName>
    </submittedName>
</protein>
<gene>
    <name evidence="1" type="ORF">NJ959_00315</name>
</gene>
<keyword evidence="2" id="KW-1185">Reference proteome</keyword>
<organism evidence="1 2">
    <name type="scientific">Limnofasciculus baicalensis BBK-W-15</name>
    <dbReference type="NCBI Taxonomy" id="2699891"/>
    <lineage>
        <taxon>Bacteria</taxon>
        <taxon>Bacillati</taxon>
        <taxon>Cyanobacteriota</taxon>
        <taxon>Cyanophyceae</taxon>
        <taxon>Coleofasciculales</taxon>
        <taxon>Coleofasciculaceae</taxon>
        <taxon>Limnofasciculus</taxon>
        <taxon>Limnofasciculus baicalensis</taxon>
    </lineage>
</organism>
<name>A0AAE3GN68_9CYAN</name>
<dbReference type="EMBL" id="JAMZMM010000002">
    <property type="protein sequence ID" value="MCP2726921.1"/>
    <property type="molecule type" value="Genomic_DNA"/>
</dbReference>
<accession>A0AAE3GN68</accession>
<evidence type="ECO:0000313" key="2">
    <source>
        <dbReference type="Proteomes" id="UP001204953"/>
    </source>
</evidence>
<sequence length="165" mass="18566">MNVKVLSIKPTNEPRLHEVLLSIGADMHKFLFTTEVNQLGDKSLQTTDGNREFSEVFRFNQRVAMNVSKLVVKFYNKEVVEFPADVGNFVTPEEAVSKLKSFQNDRVLESYEGNRDGMTKEQSTEEIGSEVRHRATALLEKLPDAMLGEVVQFLESLSVKANNAG</sequence>
<reference evidence="1" key="1">
    <citation type="submission" date="2022-06" db="EMBL/GenBank/DDBJ databases">
        <title>New cyanobacteria of genus Symplocastrum in benthos of Lake Baikal.</title>
        <authorList>
            <person name="Sorokovikova E."/>
            <person name="Tikhonova I."/>
            <person name="Krasnopeev A."/>
            <person name="Evseev P."/>
            <person name="Gladkikh A."/>
            <person name="Belykh O."/>
        </authorList>
    </citation>
    <scope>NUCLEOTIDE SEQUENCE</scope>
    <source>
        <strain evidence="1">BBK-W-15</strain>
    </source>
</reference>
<comment type="caution">
    <text evidence="1">The sequence shown here is derived from an EMBL/GenBank/DDBJ whole genome shotgun (WGS) entry which is preliminary data.</text>
</comment>
<dbReference type="AlphaFoldDB" id="A0AAE3GN68"/>